<dbReference type="AlphaFoldDB" id="A0A844CV71"/>
<dbReference type="NCBIfam" id="TIGR00254">
    <property type="entry name" value="GGDEF"/>
    <property type="match status" value="1"/>
</dbReference>
<gene>
    <name evidence="2" type="ORF">FDP25_03955</name>
</gene>
<dbReference type="SMART" id="SM00267">
    <property type="entry name" value="GGDEF"/>
    <property type="match status" value="1"/>
</dbReference>
<sequence length="349" mass="38265">MKDEQNETALYALLDVLCPMHAVLNATGHVVHVGPTFAKLAAETPPEGRRFLELLELKRPKLGDSMEALRRAEGAKLHFQLRTGPQSDLKGTLVCLPEQGGFGPAGGAVVNLSFGISVMEAVRDFTLTSADFAATDLAIEMLYLIEAKSAAMEASRKLNLRLQGAKIAAEEQAFTDTLTGLKNRRAMQPVLERLMETEHDFVLMALDLDYFKSVNDTLGHAAGDHVLQRVARRIVSETRGEDTIIRTGGDEFVLIFDGLTNRDRVAEIAGRLIARLERPIPFGEKECRVSASIGASLSCEYARVDPEQMMQDADVALYAAKDRGRGRYVVYDPTLRHTQGIGPRAPSES</sequence>
<dbReference type="InterPro" id="IPR043128">
    <property type="entry name" value="Rev_trsase/Diguanyl_cyclase"/>
</dbReference>
<accession>A0A844CV71</accession>
<dbReference type="InterPro" id="IPR000160">
    <property type="entry name" value="GGDEF_dom"/>
</dbReference>
<dbReference type="Proteomes" id="UP000564704">
    <property type="component" value="Unassembled WGS sequence"/>
</dbReference>
<evidence type="ECO:0000313" key="2">
    <source>
        <dbReference type="EMBL" id="MRU14580.1"/>
    </source>
</evidence>
<organism evidence="2 3">
    <name type="scientific">Roseovarius bejariae</name>
    <dbReference type="NCBI Taxonomy" id="2576383"/>
    <lineage>
        <taxon>Bacteria</taxon>
        <taxon>Pseudomonadati</taxon>
        <taxon>Pseudomonadota</taxon>
        <taxon>Alphaproteobacteria</taxon>
        <taxon>Rhodobacterales</taxon>
        <taxon>Roseobacteraceae</taxon>
        <taxon>Roseovarius</taxon>
    </lineage>
</organism>
<dbReference type="Gene3D" id="3.30.450.260">
    <property type="entry name" value="Haem NO binding associated domain"/>
    <property type="match status" value="1"/>
</dbReference>
<reference evidence="2 3" key="1">
    <citation type="submission" date="2019-05" db="EMBL/GenBank/DDBJ databases">
        <title>Roseovarius bejariae sp. nov., a moderately halophylic bacterium isolated from a saline soil in Rambla Salada (Murcia).</title>
        <authorList>
            <person name="Castro D.J."/>
            <person name="Gomez-Altuve A."/>
            <person name="Reina J.C."/>
            <person name="Rodriguez M."/>
            <person name="Sampedro I."/>
            <person name="Llamas I."/>
            <person name="Martinez-Checa F."/>
        </authorList>
    </citation>
    <scope>NUCLEOTIDE SEQUENCE [LARGE SCALE GENOMIC DNA]</scope>
    <source>
        <strain evidence="2 3">A21</strain>
    </source>
</reference>
<dbReference type="SUPFAM" id="SSF55073">
    <property type="entry name" value="Nucleotide cyclase"/>
    <property type="match status" value="1"/>
</dbReference>
<keyword evidence="3" id="KW-1185">Reference proteome</keyword>
<dbReference type="PANTHER" id="PTHR46663">
    <property type="entry name" value="DIGUANYLATE CYCLASE DGCT-RELATED"/>
    <property type="match status" value="1"/>
</dbReference>
<protein>
    <submittedName>
        <fullName evidence="2">GGDEF domain-containing protein</fullName>
    </submittedName>
</protein>
<dbReference type="Gene3D" id="3.30.70.270">
    <property type="match status" value="1"/>
</dbReference>
<name>A0A844CV71_9RHOB</name>
<dbReference type="InterPro" id="IPR052163">
    <property type="entry name" value="DGC-Regulatory_Protein"/>
</dbReference>
<dbReference type="CDD" id="cd01949">
    <property type="entry name" value="GGDEF"/>
    <property type="match status" value="1"/>
</dbReference>
<comment type="caution">
    <text evidence="2">The sequence shown here is derived from an EMBL/GenBank/DDBJ whole genome shotgun (WGS) entry which is preliminary data.</text>
</comment>
<dbReference type="Pfam" id="PF00990">
    <property type="entry name" value="GGDEF"/>
    <property type="match status" value="1"/>
</dbReference>
<evidence type="ECO:0000313" key="3">
    <source>
        <dbReference type="Proteomes" id="UP000564704"/>
    </source>
</evidence>
<evidence type="ECO:0000259" key="1">
    <source>
        <dbReference type="PROSITE" id="PS50887"/>
    </source>
</evidence>
<proteinExistence type="predicted"/>
<dbReference type="PANTHER" id="PTHR46663:SF4">
    <property type="entry name" value="DIGUANYLATE CYCLASE DGCT-RELATED"/>
    <property type="match status" value="1"/>
</dbReference>
<dbReference type="InterPro" id="IPR042463">
    <property type="entry name" value="HNOB_dom_associated_sf"/>
</dbReference>
<dbReference type="RefSeq" id="WP_154149147.1">
    <property type="nucleotide sequence ID" value="NZ_SZWE01000001.1"/>
</dbReference>
<dbReference type="EMBL" id="SZWE01000001">
    <property type="protein sequence ID" value="MRU14580.1"/>
    <property type="molecule type" value="Genomic_DNA"/>
</dbReference>
<feature type="domain" description="GGDEF" evidence="1">
    <location>
        <begin position="199"/>
        <end position="333"/>
    </location>
</feature>
<dbReference type="OrthoDB" id="9812260at2"/>
<dbReference type="InterPro" id="IPR029787">
    <property type="entry name" value="Nucleotide_cyclase"/>
</dbReference>
<dbReference type="PROSITE" id="PS50887">
    <property type="entry name" value="GGDEF"/>
    <property type="match status" value="1"/>
</dbReference>